<keyword evidence="8 12" id="KW-0406">Ion transport</keyword>
<keyword evidence="3 12" id="KW-0813">Transport</keyword>
<dbReference type="GO" id="GO:0015280">
    <property type="term" value="F:ligand-gated sodium channel activity"/>
    <property type="evidence" value="ECO:0007669"/>
    <property type="project" value="TreeGrafter"/>
</dbReference>
<dbReference type="Proteomes" id="UP000887013">
    <property type="component" value="Unassembled WGS sequence"/>
</dbReference>
<dbReference type="OrthoDB" id="10051479at2759"/>
<evidence type="ECO:0000256" key="13">
    <source>
        <dbReference type="SAM" id="Phobius"/>
    </source>
</evidence>
<comment type="subcellular location">
    <subcellularLocation>
        <location evidence="1">Membrane</location>
        <topology evidence="1">Multi-pass membrane protein</topology>
    </subcellularLocation>
</comment>
<protein>
    <submittedName>
        <fullName evidence="14">Acid-sensing ion channel 1</fullName>
    </submittedName>
</protein>
<evidence type="ECO:0000256" key="7">
    <source>
        <dbReference type="ARBA" id="ARBA00023053"/>
    </source>
</evidence>
<organism evidence="14 15">
    <name type="scientific">Nephila pilipes</name>
    <name type="common">Giant wood spider</name>
    <name type="synonym">Nephila maculata</name>
    <dbReference type="NCBI Taxonomy" id="299642"/>
    <lineage>
        <taxon>Eukaryota</taxon>
        <taxon>Metazoa</taxon>
        <taxon>Ecdysozoa</taxon>
        <taxon>Arthropoda</taxon>
        <taxon>Chelicerata</taxon>
        <taxon>Arachnida</taxon>
        <taxon>Araneae</taxon>
        <taxon>Araneomorphae</taxon>
        <taxon>Entelegynae</taxon>
        <taxon>Araneoidea</taxon>
        <taxon>Nephilidae</taxon>
        <taxon>Nephila</taxon>
    </lineage>
</organism>
<evidence type="ECO:0000256" key="2">
    <source>
        <dbReference type="ARBA" id="ARBA00007193"/>
    </source>
</evidence>
<comment type="caution">
    <text evidence="14">The sequence shown here is derived from an EMBL/GenBank/DDBJ whole genome shotgun (WGS) entry which is preliminary data.</text>
</comment>
<sequence>GKEPEPILEVGAGSGLILKLNLETDKYASITHTKGAIITIHNPEEIPNPEENGFIVSPGYETSISLRQTVVRRLPAPYKDRCLNYKSKANEYSNKNECIRSCVQDHNFEKCRCIDPTLVIKRNKKICNLKNMTEICCLDEVLKYLTYNGPVCDCPLPCNSVHYNEKVSKALLPRTHPGKTSSMKLNVFYSSLERQVYEYRPKFDFPEFLSYLGNMLGLWLGLSLVAVFELFEKLLICAKYLAKVRKLCVK</sequence>
<keyword evidence="7" id="KW-0915">Sodium</keyword>
<dbReference type="InterPro" id="IPR001873">
    <property type="entry name" value="ENaC"/>
</dbReference>
<evidence type="ECO:0000256" key="6">
    <source>
        <dbReference type="ARBA" id="ARBA00022989"/>
    </source>
</evidence>
<feature type="non-terminal residue" evidence="14">
    <location>
        <position position="1"/>
    </location>
</feature>
<dbReference type="GO" id="GO:0005886">
    <property type="term" value="C:plasma membrane"/>
    <property type="evidence" value="ECO:0007669"/>
    <property type="project" value="TreeGrafter"/>
</dbReference>
<evidence type="ECO:0000256" key="1">
    <source>
        <dbReference type="ARBA" id="ARBA00004141"/>
    </source>
</evidence>
<evidence type="ECO:0000256" key="3">
    <source>
        <dbReference type="ARBA" id="ARBA00022448"/>
    </source>
</evidence>
<evidence type="ECO:0000256" key="8">
    <source>
        <dbReference type="ARBA" id="ARBA00023065"/>
    </source>
</evidence>
<name>A0A8X6NLB7_NEPPI</name>
<evidence type="ECO:0000256" key="11">
    <source>
        <dbReference type="ARBA" id="ARBA00023303"/>
    </source>
</evidence>
<dbReference type="Pfam" id="PF00858">
    <property type="entry name" value="ASC"/>
    <property type="match status" value="1"/>
</dbReference>
<evidence type="ECO:0000256" key="12">
    <source>
        <dbReference type="RuleBase" id="RU000679"/>
    </source>
</evidence>
<keyword evidence="10 12" id="KW-0739">Sodium transport</keyword>
<evidence type="ECO:0000256" key="5">
    <source>
        <dbReference type="ARBA" id="ARBA00022692"/>
    </source>
</evidence>
<evidence type="ECO:0000256" key="4">
    <source>
        <dbReference type="ARBA" id="ARBA00022461"/>
    </source>
</evidence>
<accession>A0A8X6NLB7</accession>
<evidence type="ECO:0000313" key="15">
    <source>
        <dbReference type="Proteomes" id="UP000887013"/>
    </source>
</evidence>
<keyword evidence="9 13" id="KW-0472">Membrane</keyword>
<proteinExistence type="inferred from homology"/>
<reference evidence="14" key="1">
    <citation type="submission" date="2020-08" db="EMBL/GenBank/DDBJ databases">
        <title>Multicomponent nature underlies the extraordinary mechanical properties of spider dragline silk.</title>
        <authorList>
            <person name="Kono N."/>
            <person name="Nakamura H."/>
            <person name="Mori M."/>
            <person name="Yoshida Y."/>
            <person name="Ohtoshi R."/>
            <person name="Malay A.D."/>
            <person name="Moran D.A.P."/>
            <person name="Tomita M."/>
            <person name="Numata K."/>
            <person name="Arakawa K."/>
        </authorList>
    </citation>
    <scope>NUCLEOTIDE SEQUENCE</scope>
</reference>
<keyword evidence="11 12" id="KW-0407">Ion channel</keyword>
<keyword evidence="15" id="KW-1185">Reference proteome</keyword>
<dbReference type="EMBL" id="BMAW01105929">
    <property type="protein sequence ID" value="GFT21691.1"/>
    <property type="molecule type" value="Genomic_DNA"/>
</dbReference>
<keyword evidence="6 13" id="KW-1133">Transmembrane helix</keyword>
<dbReference type="Gene3D" id="2.60.470.10">
    <property type="entry name" value="Acid-sensing ion channels like domains"/>
    <property type="match status" value="1"/>
</dbReference>
<dbReference type="PRINTS" id="PR01078">
    <property type="entry name" value="AMINACHANNEL"/>
</dbReference>
<keyword evidence="4 12" id="KW-0894">Sodium channel</keyword>
<dbReference type="AlphaFoldDB" id="A0A8X6NLB7"/>
<feature type="transmembrane region" description="Helical" evidence="13">
    <location>
        <begin position="208"/>
        <end position="231"/>
    </location>
</feature>
<evidence type="ECO:0000256" key="9">
    <source>
        <dbReference type="ARBA" id="ARBA00023136"/>
    </source>
</evidence>
<dbReference type="Gene3D" id="1.10.287.770">
    <property type="entry name" value="YojJ-like"/>
    <property type="match status" value="1"/>
</dbReference>
<evidence type="ECO:0000256" key="10">
    <source>
        <dbReference type="ARBA" id="ARBA00023201"/>
    </source>
</evidence>
<dbReference type="PANTHER" id="PTHR11690">
    <property type="entry name" value="AMILORIDE-SENSITIVE SODIUM CHANNEL-RELATED"/>
    <property type="match status" value="1"/>
</dbReference>
<gene>
    <name evidence="14" type="primary">ASIC1</name>
    <name evidence="14" type="ORF">NPIL_347591</name>
</gene>
<keyword evidence="5 12" id="KW-0812">Transmembrane</keyword>
<comment type="similarity">
    <text evidence="2 12">Belongs to the amiloride-sensitive sodium channel (TC 1.A.6) family.</text>
</comment>
<evidence type="ECO:0000313" key="14">
    <source>
        <dbReference type="EMBL" id="GFT21691.1"/>
    </source>
</evidence>
<dbReference type="PANTHER" id="PTHR11690:SF248">
    <property type="entry name" value="PICKPOCKET 17, ISOFORM A"/>
    <property type="match status" value="1"/>
</dbReference>